<dbReference type="Proteomes" id="UP000198926">
    <property type="component" value="Unassembled WGS sequence"/>
</dbReference>
<dbReference type="EMBL" id="FOZM01000001">
    <property type="protein sequence ID" value="SFR97213.1"/>
    <property type="molecule type" value="Genomic_DNA"/>
</dbReference>
<dbReference type="OrthoDB" id="7651366at2"/>
<feature type="domain" description="Transferrin-binding protein B C-lobe/N-lobe beta-barrel" evidence="2">
    <location>
        <begin position="132"/>
        <end position="264"/>
    </location>
</feature>
<dbReference type="AlphaFoldDB" id="A0A1I6L143"/>
<dbReference type="SUPFAM" id="SSF56925">
    <property type="entry name" value="OMPA-like"/>
    <property type="match status" value="1"/>
</dbReference>
<dbReference type="STRING" id="1123755.SAMN05444714_0073"/>
<gene>
    <name evidence="3" type="ORF">SAMN05444714_0073</name>
</gene>
<dbReference type="InterPro" id="IPR011250">
    <property type="entry name" value="OMP/PagP_B-barrel"/>
</dbReference>
<name>A0A1I6L143_9RHOB</name>
<dbReference type="InterPro" id="IPR001677">
    <property type="entry name" value="TbpB_B_D"/>
</dbReference>
<dbReference type="PROSITE" id="PS51257">
    <property type="entry name" value="PROKAR_LIPOPROTEIN"/>
    <property type="match status" value="1"/>
</dbReference>
<feature type="signal peptide" evidence="1">
    <location>
        <begin position="1"/>
        <end position="18"/>
    </location>
</feature>
<evidence type="ECO:0000259" key="2">
    <source>
        <dbReference type="Pfam" id="PF01298"/>
    </source>
</evidence>
<feature type="chain" id="PRO_5011791289" description="Transferrin-binding protein B C-lobe/N-lobe beta-barrel domain-containing protein" evidence="1">
    <location>
        <begin position="19"/>
        <end position="265"/>
    </location>
</feature>
<keyword evidence="1" id="KW-0732">Signal</keyword>
<dbReference type="RefSeq" id="WP_090202537.1">
    <property type="nucleotide sequence ID" value="NZ_FOZM01000001.1"/>
</dbReference>
<reference evidence="3 4" key="1">
    <citation type="submission" date="2016-10" db="EMBL/GenBank/DDBJ databases">
        <authorList>
            <person name="de Groot N.N."/>
        </authorList>
    </citation>
    <scope>NUCLEOTIDE SEQUENCE [LARGE SCALE GENOMIC DNA]</scope>
    <source>
        <strain evidence="3 4">DSM 29433</strain>
    </source>
</reference>
<evidence type="ECO:0000313" key="4">
    <source>
        <dbReference type="Proteomes" id="UP000198926"/>
    </source>
</evidence>
<organism evidence="3 4">
    <name type="scientific">Yoonia litorea</name>
    <dbReference type="NCBI Taxonomy" id="1123755"/>
    <lineage>
        <taxon>Bacteria</taxon>
        <taxon>Pseudomonadati</taxon>
        <taxon>Pseudomonadota</taxon>
        <taxon>Alphaproteobacteria</taxon>
        <taxon>Rhodobacterales</taxon>
        <taxon>Paracoccaceae</taxon>
        <taxon>Yoonia</taxon>
    </lineage>
</organism>
<keyword evidence="4" id="KW-1185">Reference proteome</keyword>
<dbReference type="Pfam" id="PF01298">
    <property type="entry name" value="TbpB_B_D"/>
    <property type="match status" value="1"/>
</dbReference>
<accession>A0A1I6L143</accession>
<protein>
    <recommendedName>
        <fullName evidence="2">Transferrin-binding protein B C-lobe/N-lobe beta-barrel domain-containing protein</fullName>
    </recommendedName>
</protein>
<sequence length="265" mass="26188">MTAVSLKNAIILSVFAMAACGGSGSGGGGAGTGAIGVDEVESLDYSDLGDRGAVGTAAVTYVVLDGEIATSDADATLDYTTGQIAGGALDGTSLVTSDYENPADGEYSRIIALDGAETLFGAGGLITRVSDLPDAGTTNYNLGWVGLTATTDTDVYTLTGDATFVSNWTNGSIRGDFDKLSGTDALDQSVSDVGTITLLVSGASISGSSFSGGTVSGTGTFASLDAGSDTSKSAGRFFGPAADEIGGILVIEDADVSILGAYQAD</sequence>
<evidence type="ECO:0000313" key="3">
    <source>
        <dbReference type="EMBL" id="SFR97213.1"/>
    </source>
</evidence>
<proteinExistence type="predicted"/>
<dbReference type="Gene3D" id="2.40.160.90">
    <property type="match status" value="1"/>
</dbReference>
<evidence type="ECO:0000256" key="1">
    <source>
        <dbReference type="SAM" id="SignalP"/>
    </source>
</evidence>